<comment type="catalytic activity">
    <reaction evidence="5">
        <text>malonyl-[ACP] + S-adenosyl-L-methionine = malonyl-[ACP] methyl ester + S-adenosyl-L-homocysteine</text>
        <dbReference type="Rhea" id="RHEA:17105"/>
        <dbReference type="Rhea" id="RHEA-COMP:9623"/>
        <dbReference type="Rhea" id="RHEA-COMP:9954"/>
        <dbReference type="ChEBI" id="CHEBI:57856"/>
        <dbReference type="ChEBI" id="CHEBI:59789"/>
        <dbReference type="ChEBI" id="CHEBI:78449"/>
        <dbReference type="ChEBI" id="CHEBI:78845"/>
        <dbReference type="EC" id="2.1.1.197"/>
    </reaction>
</comment>
<dbReference type="CDD" id="cd02440">
    <property type="entry name" value="AdoMet_MTases"/>
    <property type="match status" value="1"/>
</dbReference>
<gene>
    <name evidence="5 6" type="primary">bioC</name>
    <name evidence="6" type="ORF">L1F29_16145</name>
</gene>
<evidence type="ECO:0000256" key="5">
    <source>
        <dbReference type="HAMAP-Rule" id="MF_00835"/>
    </source>
</evidence>
<dbReference type="Gene3D" id="3.40.50.150">
    <property type="entry name" value="Vaccinia Virus protein VP39"/>
    <property type="match status" value="1"/>
</dbReference>
<keyword evidence="2 5" id="KW-0808">Transferase</keyword>
<dbReference type="NCBIfam" id="TIGR02072">
    <property type="entry name" value="BioC"/>
    <property type="match status" value="1"/>
</dbReference>
<evidence type="ECO:0000313" key="6">
    <source>
        <dbReference type="EMBL" id="UVI33275.1"/>
    </source>
</evidence>
<name>A0ABY5SIL7_9BACL</name>
<comment type="pathway">
    <text evidence="5">Cofactor biosynthesis; biotin biosynthesis.</text>
</comment>
<keyword evidence="3 5" id="KW-0949">S-adenosyl-L-methionine</keyword>
<dbReference type="Pfam" id="PF13489">
    <property type="entry name" value="Methyltransf_23"/>
    <property type="match status" value="1"/>
</dbReference>
<evidence type="ECO:0000256" key="2">
    <source>
        <dbReference type="ARBA" id="ARBA00022679"/>
    </source>
</evidence>
<reference evidence="6" key="1">
    <citation type="submission" date="2022-01" db="EMBL/GenBank/DDBJ databases">
        <title>Paenibacillus spongiae sp. nov., isolated from marine sponge.</title>
        <authorList>
            <person name="Li Z."/>
            <person name="Zhang M."/>
        </authorList>
    </citation>
    <scope>NUCLEOTIDE SEQUENCE</scope>
    <source>
        <strain evidence="6">PHS-Z3</strain>
    </source>
</reference>
<dbReference type="EC" id="2.1.1.197" evidence="5"/>
<organism evidence="6 7">
    <name type="scientific">Paenibacillus spongiae</name>
    <dbReference type="NCBI Taxonomy" id="2909671"/>
    <lineage>
        <taxon>Bacteria</taxon>
        <taxon>Bacillati</taxon>
        <taxon>Bacillota</taxon>
        <taxon>Bacilli</taxon>
        <taxon>Bacillales</taxon>
        <taxon>Paenibacillaceae</taxon>
        <taxon>Paenibacillus</taxon>
    </lineage>
</organism>
<keyword evidence="7" id="KW-1185">Reference proteome</keyword>
<proteinExistence type="inferred from homology"/>
<dbReference type="SUPFAM" id="SSF53335">
    <property type="entry name" value="S-adenosyl-L-methionine-dependent methyltransferases"/>
    <property type="match status" value="1"/>
</dbReference>
<accession>A0ABY5SIL7</accession>
<evidence type="ECO:0000256" key="1">
    <source>
        <dbReference type="ARBA" id="ARBA00022603"/>
    </source>
</evidence>
<dbReference type="GO" id="GO:0032259">
    <property type="term" value="P:methylation"/>
    <property type="evidence" value="ECO:0007669"/>
    <property type="project" value="UniProtKB-KW"/>
</dbReference>
<dbReference type="EMBL" id="CP091430">
    <property type="protein sequence ID" value="UVI33275.1"/>
    <property type="molecule type" value="Genomic_DNA"/>
</dbReference>
<evidence type="ECO:0000256" key="4">
    <source>
        <dbReference type="ARBA" id="ARBA00022756"/>
    </source>
</evidence>
<dbReference type="PANTHER" id="PTHR43861">
    <property type="entry name" value="TRANS-ACONITATE 2-METHYLTRANSFERASE-RELATED"/>
    <property type="match status" value="1"/>
</dbReference>
<dbReference type="RefSeq" id="WP_258389328.1">
    <property type="nucleotide sequence ID" value="NZ_CP091430.1"/>
</dbReference>
<evidence type="ECO:0000256" key="3">
    <source>
        <dbReference type="ARBA" id="ARBA00022691"/>
    </source>
</evidence>
<evidence type="ECO:0000313" key="7">
    <source>
        <dbReference type="Proteomes" id="UP001057877"/>
    </source>
</evidence>
<dbReference type="InterPro" id="IPR029063">
    <property type="entry name" value="SAM-dependent_MTases_sf"/>
</dbReference>
<dbReference type="InterPro" id="IPR011814">
    <property type="entry name" value="BioC"/>
</dbReference>
<keyword evidence="4 5" id="KW-0093">Biotin biosynthesis</keyword>
<keyword evidence="1 5" id="KW-0489">Methyltransferase</keyword>
<comment type="function">
    <text evidence="5">Converts the free carboxyl group of a malonyl-thioester to its methyl ester by transfer of a methyl group from S-adenosyl-L-methionine (SAM). It allows to synthesize pimeloyl-ACP via the fatty acid synthetic pathway.</text>
</comment>
<dbReference type="HAMAP" id="MF_00835">
    <property type="entry name" value="BioC"/>
    <property type="match status" value="1"/>
</dbReference>
<comment type="similarity">
    <text evidence="5">Belongs to the methyltransferase superfamily.</text>
</comment>
<dbReference type="Proteomes" id="UP001057877">
    <property type="component" value="Chromosome"/>
</dbReference>
<sequence length="286" mass="32238">MSWTSGDIQRQFNLATGSYDKHAHVQRMMAERLMRSLAEWIYDHRASELRILEIGCGTGALTEMMLNEWPVSSITAIDISTAMVKTAEQRVLSRTMGLSNNTVRQPDRLCFIAADIESWAADAPAASFDLIVSSACFQWLKTPGQTLVHLNQLLRADGKLAFTTFGPDTFCELHQAFHEVYIAQGMEPQRHGMSFQSADEWLSMLHEARFGAIRHERSIHNETYVSPRQFLHSVKAVGASTSEATVSNGLGLRRLFADMYRVYEQKFSVTRGITATYDILLIQALR</sequence>
<dbReference type="GO" id="GO:0102130">
    <property type="term" value="F:malonyl-CoA methyltransferase activity"/>
    <property type="evidence" value="ECO:0007669"/>
    <property type="project" value="UniProtKB-EC"/>
</dbReference>
<protein>
    <recommendedName>
        <fullName evidence="5">Malonyl-[acyl-carrier protein] O-methyltransferase</fullName>
        <shortName evidence="5">Malonyl-ACP O-methyltransferase</shortName>
        <ecNumber evidence="5">2.1.1.197</ecNumber>
    </recommendedName>
    <alternativeName>
        <fullName evidence="5">Biotin synthesis protein BioC</fullName>
    </alternativeName>
</protein>
<dbReference type="PANTHER" id="PTHR43861:SF1">
    <property type="entry name" value="TRANS-ACONITATE 2-METHYLTRANSFERASE"/>
    <property type="match status" value="1"/>
</dbReference>